<feature type="non-terminal residue" evidence="1">
    <location>
        <position position="1"/>
    </location>
</feature>
<dbReference type="Proteomes" id="UP000663879">
    <property type="component" value="Unassembled WGS sequence"/>
</dbReference>
<name>A0A813U4J6_9BILA</name>
<proteinExistence type="predicted"/>
<sequence>RILCNDLLSCIQQLPIEIIKHLRKELSFNFLSHHKIQDSFTIKPNSSGKTLSKDIFNITHISVKSDPLAENDLFPFFKKITQSPKLLDENDLDIFTSIQEMYLDAQHTKKSI</sequence>
<protein>
    <submittedName>
        <fullName evidence="1">Uncharacterized protein</fullName>
    </submittedName>
</protein>
<comment type="caution">
    <text evidence="1">The sequence shown here is derived from an EMBL/GenBank/DDBJ whole genome shotgun (WGS) entry which is preliminary data.</text>
</comment>
<accession>A0A813U4J6</accession>
<keyword evidence="2" id="KW-1185">Reference proteome</keyword>
<evidence type="ECO:0000313" key="1">
    <source>
        <dbReference type="EMBL" id="CAF0823621.1"/>
    </source>
</evidence>
<evidence type="ECO:0000313" key="2">
    <source>
        <dbReference type="Proteomes" id="UP000663879"/>
    </source>
</evidence>
<reference evidence="1" key="1">
    <citation type="submission" date="2021-02" db="EMBL/GenBank/DDBJ databases">
        <authorList>
            <person name="Nowell W R."/>
        </authorList>
    </citation>
    <scope>NUCLEOTIDE SEQUENCE</scope>
    <source>
        <strain evidence="1">Ploen Becks lab</strain>
    </source>
</reference>
<dbReference type="EMBL" id="CAJNOC010000981">
    <property type="protein sequence ID" value="CAF0823621.1"/>
    <property type="molecule type" value="Genomic_DNA"/>
</dbReference>
<dbReference type="AlphaFoldDB" id="A0A813U4J6"/>
<organism evidence="1 2">
    <name type="scientific">Brachionus calyciflorus</name>
    <dbReference type="NCBI Taxonomy" id="104777"/>
    <lineage>
        <taxon>Eukaryota</taxon>
        <taxon>Metazoa</taxon>
        <taxon>Spiralia</taxon>
        <taxon>Gnathifera</taxon>
        <taxon>Rotifera</taxon>
        <taxon>Eurotatoria</taxon>
        <taxon>Monogononta</taxon>
        <taxon>Pseudotrocha</taxon>
        <taxon>Ploima</taxon>
        <taxon>Brachionidae</taxon>
        <taxon>Brachionus</taxon>
    </lineage>
</organism>
<gene>
    <name evidence="1" type="ORF">OXX778_LOCUS7600</name>
</gene>